<sequence length="139" mass="16006">MGNFTINKKNIRDLAKEANIIATNDSHSNSKNLIDGNFLTYWTSPKCNALTSYIELKFNNEEEFNTVEIQEYTPLGENVNEFDIYAYKNNEWSKLYSGTTIGFKHLAKFPTVKASKLKISFLNYKDQLAINNLSVYNEI</sequence>
<dbReference type="Pfam" id="PF00754">
    <property type="entry name" value="F5_F8_type_C"/>
    <property type="match status" value="1"/>
</dbReference>
<name>A0ABP2AT39_SARVE</name>
<feature type="domain" description="F5/8 type C" evidence="2">
    <location>
        <begin position="25"/>
        <end position="127"/>
    </location>
</feature>
<dbReference type="Proteomes" id="UP000095488">
    <property type="component" value="Unassembled WGS sequence"/>
</dbReference>
<gene>
    <name evidence="3" type="ORF">ERS852473_01009</name>
</gene>
<keyword evidence="1" id="KW-0326">Glycosidase</keyword>
<accession>A0ABP2AT39</accession>
<organism evidence="3 4">
    <name type="scientific">Sarcina ventriculi</name>
    <name type="common">Clostridium ventriculi</name>
    <dbReference type="NCBI Taxonomy" id="1267"/>
    <lineage>
        <taxon>Bacteria</taxon>
        <taxon>Bacillati</taxon>
        <taxon>Bacillota</taxon>
        <taxon>Clostridia</taxon>
        <taxon>Eubacteriales</taxon>
        <taxon>Clostridiaceae</taxon>
        <taxon>Sarcina</taxon>
    </lineage>
</organism>
<dbReference type="SUPFAM" id="SSF49785">
    <property type="entry name" value="Galactose-binding domain-like"/>
    <property type="match status" value="1"/>
</dbReference>
<dbReference type="RefSeq" id="WP_055258270.1">
    <property type="nucleotide sequence ID" value="NZ_BCMV01000066.1"/>
</dbReference>
<keyword evidence="4" id="KW-1185">Reference proteome</keyword>
<dbReference type="EMBL" id="CYZR01000003">
    <property type="protein sequence ID" value="CUN75824.1"/>
    <property type="molecule type" value="Genomic_DNA"/>
</dbReference>
<reference evidence="3 4" key="1">
    <citation type="submission" date="2015-09" db="EMBL/GenBank/DDBJ databases">
        <authorList>
            <consortium name="Pathogen Informatics"/>
            <person name="Wu L."/>
            <person name="Ma J."/>
        </authorList>
    </citation>
    <scope>NUCLEOTIDE SEQUENCE [LARGE SCALE GENOMIC DNA]</scope>
    <source>
        <strain evidence="3 4">2789STDY5834858</strain>
    </source>
</reference>
<evidence type="ECO:0000256" key="1">
    <source>
        <dbReference type="ARBA" id="ARBA00023295"/>
    </source>
</evidence>
<protein>
    <submittedName>
        <fullName evidence="3">Alpha-L-fucosidase</fullName>
    </submittedName>
</protein>
<evidence type="ECO:0000313" key="3">
    <source>
        <dbReference type="EMBL" id="CUN75824.1"/>
    </source>
</evidence>
<dbReference type="InterPro" id="IPR000421">
    <property type="entry name" value="FA58C"/>
</dbReference>
<dbReference type="InterPro" id="IPR008979">
    <property type="entry name" value="Galactose-bd-like_sf"/>
</dbReference>
<proteinExistence type="predicted"/>
<keyword evidence="1" id="KW-0378">Hydrolase</keyword>
<dbReference type="Gene3D" id="2.60.120.260">
    <property type="entry name" value="Galactose-binding domain-like"/>
    <property type="match status" value="1"/>
</dbReference>
<evidence type="ECO:0000259" key="2">
    <source>
        <dbReference type="Pfam" id="PF00754"/>
    </source>
</evidence>
<comment type="caution">
    <text evidence="3">The sequence shown here is derived from an EMBL/GenBank/DDBJ whole genome shotgun (WGS) entry which is preliminary data.</text>
</comment>
<evidence type="ECO:0000313" key="4">
    <source>
        <dbReference type="Proteomes" id="UP000095488"/>
    </source>
</evidence>